<accession>A0A1R1PTY8</accession>
<reference evidence="3" key="1">
    <citation type="submission" date="2017-01" db="EMBL/GenBank/DDBJ databases">
        <authorList>
            <person name="Wang Y."/>
            <person name="White M."/>
            <person name="Kvist S."/>
            <person name="Moncalvo J.-M."/>
        </authorList>
    </citation>
    <scope>NUCLEOTIDE SEQUENCE [LARGE SCALE GENOMIC DNA]</scope>
    <source>
        <strain evidence="3">COL-18-3</strain>
    </source>
</reference>
<feature type="signal peptide" evidence="1">
    <location>
        <begin position="1"/>
        <end position="21"/>
    </location>
</feature>
<proteinExistence type="predicted"/>
<dbReference type="OrthoDB" id="1600564at2759"/>
<dbReference type="SUPFAM" id="SSF52266">
    <property type="entry name" value="SGNH hydrolase"/>
    <property type="match status" value="1"/>
</dbReference>
<name>A0A1R1PTY8_ZANCU</name>
<evidence type="ECO:0000313" key="3">
    <source>
        <dbReference type="Proteomes" id="UP000188320"/>
    </source>
</evidence>
<feature type="chain" id="PRO_5010232642" description="Thermolabile hemolysin" evidence="1">
    <location>
        <begin position="22"/>
        <end position="406"/>
    </location>
</feature>
<evidence type="ECO:0000256" key="1">
    <source>
        <dbReference type="SAM" id="SignalP"/>
    </source>
</evidence>
<organism evidence="2 3">
    <name type="scientific">Zancudomyces culisetae</name>
    <name type="common">Gut fungus</name>
    <name type="synonym">Smittium culisetae</name>
    <dbReference type="NCBI Taxonomy" id="1213189"/>
    <lineage>
        <taxon>Eukaryota</taxon>
        <taxon>Fungi</taxon>
        <taxon>Fungi incertae sedis</taxon>
        <taxon>Zoopagomycota</taxon>
        <taxon>Kickxellomycotina</taxon>
        <taxon>Harpellomycetes</taxon>
        <taxon>Harpellales</taxon>
        <taxon>Legeriomycetaceae</taxon>
        <taxon>Zancudomyces</taxon>
    </lineage>
</organism>
<evidence type="ECO:0000313" key="2">
    <source>
        <dbReference type="EMBL" id="OMH84373.1"/>
    </source>
</evidence>
<evidence type="ECO:0008006" key="4">
    <source>
        <dbReference type="Google" id="ProtNLM"/>
    </source>
</evidence>
<dbReference type="Proteomes" id="UP000188320">
    <property type="component" value="Unassembled WGS sequence"/>
</dbReference>
<sequence>MIKSFSLGAALLFTTLVNVESKPYFVVFGDETSDIGNNETYVFGFPTWHSRPSSGPMWNEYLAHYNNYTLINFALPGSVSNLTNLLANEPKGDQYVNSATQFQNYGSVFGNRLNKTAIQSDIAVIQLGFNDLYMSNLPFNSKSVDTNFVNSISSSLLMHADIAYSFGYRNLVVTDIQSIDKMPIAQKYNAQDVENFKNHVDALNEKLRSGVSSYISSKKSELKSFKIFSLNDFYNAATSQDVIKALNLTSSTDSCYPVASTAVFKQACIDSDKIAYYGGTTLNTKLHALLGAAFAETLASSDFAINGTSLVSIIKKYNVTGAGAAVNFMYNKDSVKTGKLDVDEYNFAAAKNNSASLITTKNNDISTDGTDGKVTVNTSQQSSAIYSANLSGSAFALLCLLVAASF</sequence>
<keyword evidence="3" id="KW-1185">Reference proteome</keyword>
<dbReference type="EMBL" id="LSSK01000205">
    <property type="protein sequence ID" value="OMH84373.1"/>
    <property type="molecule type" value="Genomic_DNA"/>
</dbReference>
<keyword evidence="1" id="KW-0732">Signal</keyword>
<gene>
    <name evidence="2" type="ORF">AX774_g2089</name>
</gene>
<comment type="caution">
    <text evidence="2">The sequence shown here is derived from an EMBL/GenBank/DDBJ whole genome shotgun (WGS) entry which is preliminary data.</text>
</comment>
<protein>
    <recommendedName>
        <fullName evidence="4">Thermolabile hemolysin</fullName>
    </recommendedName>
</protein>
<dbReference type="AlphaFoldDB" id="A0A1R1PTY8"/>